<sequence length="201" mass="22638">MALIYDFNLDLDPKAKSKFVGARGRRDISDVLDFCDGGVAIQDPSQGMLVRVWRTELRQDGTYLGYEDGSNEIRIGGGIEDGISTMSLDFDSDMNYVCAFVRADRTGAISYYNVQQGRRLLVELGQVDYAKVALDDKRPGATAWAQVIVPYTRNGNLYVRTQNENYTEEHLEVDTGKVFRPLVKCGMGTNLRFQVQFRGHM</sequence>
<reference evidence="1 2" key="1">
    <citation type="submission" date="2016-08" db="EMBL/GenBank/DDBJ databases">
        <title>Modified complete genome sequence of Pseudomonas phage vB_Pae-TbilisiM32.</title>
        <authorList>
            <person name="Wang L."/>
            <person name="Zu X."/>
            <person name="Xu D."/>
            <person name="Gu Y."/>
            <person name="Zhang T."/>
        </authorList>
    </citation>
    <scope>NUCLEOTIDE SEQUENCE [LARGE SCALE GENOMIC DNA]</scope>
</reference>
<protein>
    <recommendedName>
        <fullName evidence="3">Tail fiber protein</fullName>
    </recommendedName>
</protein>
<dbReference type="EMBL" id="KX711710">
    <property type="protein sequence ID" value="AOZ64545.1"/>
    <property type="molecule type" value="Genomic_DNA"/>
</dbReference>
<dbReference type="Proteomes" id="UP000225803">
    <property type="component" value="Segment"/>
</dbReference>
<organism evidence="1 2">
    <name type="scientific">Pseudomonas phage vB_Pae-TbilisiM32</name>
    <dbReference type="NCBI Taxonomy" id="1141525"/>
    <lineage>
        <taxon>Viruses</taxon>
        <taxon>Duplodnaviria</taxon>
        <taxon>Heunggongvirae</taxon>
        <taxon>Uroviricota</taxon>
        <taxon>Caudoviricetes</taxon>
        <taxon>Autographivirales</taxon>
        <taxon>Autoscriptoviridae</taxon>
        <taxon>Krylovirinae</taxon>
        <taxon>Phikmvvirus</taxon>
        <taxon>Phikmvvirus PT5</taxon>
    </lineage>
</organism>
<evidence type="ECO:0008006" key="3">
    <source>
        <dbReference type="Google" id="ProtNLM"/>
    </source>
</evidence>
<accession>A0A1I9SCG8</accession>
<evidence type="ECO:0000313" key="2">
    <source>
        <dbReference type="Proteomes" id="UP000225803"/>
    </source>
</evidence>
<gene>
    <name evidence="1" type="ORF">BB757_045</name>
</gene>
<name>A0A1I9SCG8_9CAUD</name>
<proteinExistence type="predicted"/>
<evidence type="ECO:0000313" key="1">
    <source>
        <dbReference type="EMBL" id="AOZ64545.1"/>
    </source>
</evidence>